<dbReference type="InterPro" id="IPR051159">
    <property type="entry name" value="Hexapeptide_acetyltransf"/>
</dbReference>
<sequence length="206" mass="23341">MIYQQFKEKFKQHPGLKRLALNFIMHPVKTRPQWWIRMFQFVYLKRGKGSVIYRSVRKDLPPFNKFKIGKYSVVEDYSCLNNAVGDIIIGDYCRVGLNNTVIGPIEIGDRVNISQNVVLIGLDHVYNDVEKNLIEQGVTTSKITIEDDTTIGANSVILSGITIGKHCFIGAGSVVTKNIPSYSICVGNPAKVIKQYDFEKKEWARV</sequence>
<dbReference type="RefSeq" id="WP_353333996.1">
    <property type="nucleotide sequence ID" value="NZ_AP028055.1"/>
</dbReference>
<comment type="similarity">
    <text evidence="1">Belongs to the transferase hexapeptide repeat family.</text>
</comment>
<evidence type="ECO:0000256" key="1">
    <source>
        <dbReference type="ARBA" id="ARBA00007274"/>
    </source>
</evidence>
<dbReference type="PANTHER" id="PTHR23416">
    <property type="entry name" value="SIALIC ACID SYNTHASE-RELATED"/>
    <property type="match status" value="1"/>
</dbReference>
<gene>
    <name evidence="3" type="ORF">BSYN_10540</name>
</gene>
<dbReference type="EMBL" id="AP028055">
    <property type="protein sequence ID" value="BEG98789.1"/>
    <property type="molecule type" value="Genomic_DNA"/>
</dbReference>
<evidence type="ECO:0000313" key="3">
    <source>
        <dbReference type="EMBL" id="BEG98789.1"/>
    </source>
</evidence>
<organism evidence="3 4">
    <name type="scientific">Bacteroides sedimenti</name>
    <dbReference type="NCBI Taxonomy" id="2136147"/>
    <lineage>
        <taxon>Bacteria</taxon>
        <taxon>Pseudomonadati</taxon>
        <taxon>Bacteroidota</taxon>
        <taxon>Bacteroidia</taxon>
        <taxon>Bacteroidales</taxon>
        <taxon>Bacteroidaceae</taxon>
        <taxon>Bacteroides</taxon>
    </lineage>
</organism>
<dbReference type="PANTHER" id="PTHR23416:SF23">
    <property type="entry name" value="ACETYLTRANSFERASE C18B11.09C-RELATED"/>
    <property type="match status" value="1"/>
</dbReference>
<name>A0ABM8IB61_9BACE</name>
<dbReference type="SUPFAM" id="SSF51161">
    <property type="entry name" value="Trimeric LpxA-like enzymes"/>
    <property type="match status" value="1"/>
</dbReference>
<dbReference type="InterPro" id="IPR011004">
    <property type="entry name" value="Trimer_LpxA-like_sf"/>
</dbReference>
<proteinExistence type="inferred from homology"/>
<reference evidence="3 4" key="1">
    <citation type="submission" date="2023-04" db="EMBL/GenBank/DDBJ databases">
        <title>Draft genome sequence of acteroides sedimenti strain YN3PY1.</title>
        <authorList>
            <person name="Yoshida N."/>
        </authorList>
    </citation>
    <scope>NUCLEOTIDE SEQUENCE [LARGE SCALE GENOMIC DNA]</scope>
    <source>
        <strain evidence="3 4">YN3PY1</strain>
    </source>
</reference>
<evidence type="ECO:0000256" key="2">
    <source>
        <dbReference type="ARBA" id="ARBA00022679"/>
    </source>
</evidence>
<dbReference type="Pfam" id="PF14602">
    <property type="entry name" value="Hexapep_2"/>
    <property type="match status" value="1"/>
</dbReference>
<keyword evidence="4" id="KW-1185">Reference proteome</keyword>
<evidence type="ECO:0000313" key="4">
    <source>
        <dbReference type="Proteomes" id="UP001496674"/>
    </source>
</evidence>
<dbReference type="Proteomes" id="UP001496674">
    <property type="component" value="Chromosome"/>
</dbReference>
<dbReference type="InterPro" id="IPR001451">
    <property type="entry name" value="Hexapep"/>
</dbReference>
<dbReference type="CDD" id="cd04647">
    <property type="entry name" value="LbH_MAT_like"/>
    <property type="match status" value="1"/>
</dbReference>
<dbReference type="Pfam" id="PF00132">
    <property type="entry name" value="Hexapep"/>
    <property type="match status" value="1"/>
</dbReference>
<keyword evidence="2" id="KW-0808">Transferase</keyword>
<protein>
    <submittedName>
        <fullName evidence="3">Acetyltransferase</fullName>
    </submittedName>
</protein>
<accession>A0ABM8IB61</accession>
<dbReference type="Gene3D" id="2.160.10.10">
    <property type="entry name" value="Hexapeptide repeat proteins"/>
    <property type="match status" value="1"/>
</dbReference>